<dbReference type="EMBL" id="CAJNOK010010439">
    <property type="protein sequence ID" value="CAF1115834.1"/>
    <property type="molecule type" value="Genomic_DNA"/>
</dbReference>
<reference evidence="1" key="1">
    <citation type="submission" date="2021-02" db="EMBL/GenBank/DDBJ databases">
        <authorList>
            <person name="Nowell W R."/>
        </authorList>
    </citation>
    <scope>NUCLEOTIDE SEQUENCE</scope>
</reference>
<feature type="non-terminal residue" evidence="1">
    <location>
        <position position="314"/>
    </location>
</feature>
<name>A0A8S2EA17_9BILA</name>
<gene>
    <name evidence="1" type="ORF">OVA965_LOCUS19950</name>
    <name evidence="2" type="ORF">TMI583_LOCUS20181</name>
</gene>
<sequence length="314" mass="35518">SNSASSIVTTPLYNFAPPIVNANKGDKKKLLREFNDYLNHPHNSLGKSVFIKHVGLDKTDEVLGSEHLVAGGVLVAASWHPNNLRVGPEGALRSDEPTVIKTEYEIDRAVAGKDTRIEKILDNYVKQKDNNNVINILRTQNQLTNKVDQYGWSKIQNTKSSKPSYRVNDKQNIGKITKLFTRNRDDRRKFNIQTGISGIGLNCLGTWIRENRCKKWSQGLRFVQFQKNPCHHRVIKHSLFGHEPKIGLASTSLHPSIFDNIITEEELPDELDLQVADTNTTDKGLSGHEIEGSRKMRTERYARRKLHTANLAHG</sequence>
<dbReference type="AlphaFoldDB" id="A0A8S2EA17"/>
<comment type="caution">
    <text evidence="1">The sequence shown here is derived from an EMBL/GenBank/DDBJ whole genome shotgun (WGS) entry which is preliminary data.</text>
</comment>
<protein>
    <submittedName>
        <fullName evidence="1">Uncharacterized protein</fullName>
    </submittedName>
</protein>
<dbReference type="Proteomes" id="UP000682733">
    <property type="component" value="Unassembled WGS sequence"/>
</dbReference>
<evidence type="ECO:0000313" key="1">
    <source>
        <dbReference type="EMBL" id="CAF1115834.1"/>
    </source>
</evidence>
<proteinExistence type="predicted"/>
<dbReference type="Proteomes" id="UP000677228">
    <property type="component" value="Unassembled WGS sequence"/>
</dbReference>
<dbReference type="EMBL" id="CAJOBA010015071">
    <property type="protein sequence ID" value="CAF3886177.1"/>
    <property type="molecule type" value="Genomic_DNA"/>
</dbReference>
<evidence type="ECO:0000313" key="2">
    <source>
        <dbReference type="EMBL" id="CAF3886177.1"/>
    </source>
</evidence>
<organism evidence="1 3">
    <name type="scientific">Didymodactylos carnosus</name>
    <dbReference type="NCBI Taxonomy" id="1234261"/>
    <lineage>
        <taxon>Eukaryota</taxon>
        <taxon>Metazoa</taxon>
        <taxon>Spiralia</taxon>
        <taxon>Gnathifera</taxon>
        <taxon>Rotifera</taxon>
        <taxon>Eurotatoria</taxon>
        <taxon>Bdelloidea</taxon>
        <taxon>Philodinida</taxon>
        <taxon>Philodinidae</taxon>
        <taxon>Didymodactylos</taxon>
    </lineage>
</organism>
<evidence type="ECO:0000313" key="3">
    <source>
        <dbReference type="Proteomes" id="UP000677228"/>
    </source>
</evidence>
<accession>A0A8S2EA17</accession>